<evidence type="ECO:0000256" key="3">
    <source>
        <dbReference type="ARBA" id="ARBA00022741"/>
    </source>
</evidence>
<dbReference type="CDD" id="cd03215">
    <property type="entry name" value="ABC_Carb_Monos_II"/>
    <property type="match status" value="1"/>
</dbReference>
<feature type="domain" description="ABC transporter" evidence="5">
    <location>
        <begin position="9"/>
        <end position="516"/>
    </location>
</feature>
<evidence type="ECO:0000313" key="7">
    <source>
        <dbReference type="Proteomes" id="UP000824166"/>
    </source>
</evidence>
<evidence type="ECO:0000256" key="1">
    <source>
        <dbReference type="ARBA" id="ARBA00022448"/>
    </source>
</evidence>
<dbReference type="SMART" id="SM00382">
    <property type="entry name" value="AAA"/>
    <property type="match status" value="2"/>
</dbReference>
<organism evidence="6 7">
    <name type="scientific">Paenarthrobacter aromaticivorans</name>
    <dbReference type="NCBI Taxonomy" id="2849150"/>
    <lineage>
        <taxon>Bacteria</taxon>
        <taxon>Bacillati</taxon>
        <taxon>Actinomycetota</taxon>
        <taxon>Actinomycetes</taxon>
        <taxon>Micrococcales</taxon>
        <taxon>Micrococcaceae</taxon>
        <taxon>Paenarthrobacter</taxon>
    </lineage>
</organism>
<evidence type="ECO:0000313" key="6">
    <source>
        <dbReference type="EMBL" id="MBU8865643.1"/>
    </source>
</evidence>
<dbReference type="InterPro" id="IPR003593">
    <property type="entry name" value="AAA+_ATPase"/>
</dbReference>
<keyword evidence="7" id="KW-1185">Reference proteome</keyword>
<dbReference type="RefSeq" id="WP_216923393.1">
    <property type="nucleotide sequence ID" value="NZ_JAHOPC010000002.1"/>
</dbReference>
<dbReference type="InterPro" id="IPR003439">
    <property type="entry name" value="ABC_transporter-like_ATP-bd"/>
</dbReference>
<keyword evidence="3" id="KW-0547">Nucleotide-binding</keyword>
<accession>A0ABS6I493</accession>
<dbReference type="InterPro" id="IPR050107">
    <property type="entry name" value="ABC_carbohydrate_import_ATPase"/>
</dbReference>
<dbReference type="Pfam" id="PF00005">
    <property type="entry name" value="ABC_tran"/>
    <property type="match status" value="2"/>
</dbReference>
<dbReference type="EMBL" id="JAHOPC010000002">
    <property type="protein sequence ID" value="MBU8865643.1"/>
    <property type="molecule type" value="Genomic_DNA"/>
</dbReference>
<name>A0ABS6I493_9MICC</name>
<dbReference type="PANTHER" id="PTHR43790">
    <property type="entry name" value="CARBOHYDRATE TRANSPORT ATP-BINDING PROTEIN MG119-RELATED"/>
    <property type="match status" value="1"/>
</dbReference>
<evidence type="ECO:0000259" key="5">
    <source>
        <dbReference type="PROSITE" id="PS50893"/>
    </source>
</evidence>
<sequence>MMHDGETLLSVRGVSKMYPGTRALDGVNLDVRGGEIHALVGGNGCGKSTLIKILSGIVQADAGEVHIAGHTMEAARMHPRFAHDLGIRVVHQDLAVFPDLSVAENLRLGTDYPATRLGQVRWRELHQGARDAIRKLDIAARPTDLIRDLPVAVRAQIAAARAMRGMDGRHGIIILDEPTASLPRHEVHVLFKAVRRMAAEGHAVVFVSHRLDEVLELTQRVTVMRDGMVVGEHATASLTEQDLIGSILGERSTMDRTERQVAADRLEIHGPGHAPGPLVLKVADLDAGPLRNVDLELRPGEVVGVAGLLGSGRTELLRALYGDLRLASGRVELNGRHVAFRNPGQAIAAGVIMVPEDRVNGGIFPNLTVDENMSVSVLGKYWRGGWFRRAAIERDAGVLRKRFRVKTPSGDVAIRSLSGGNQQKIVMGRWLRLGPSLLLLDEPTQGVDVGARADIYSAVREVVAAGGAALIVTSDLEELAQVVDRAIVLHEGRIVAEVRAPELSAQGLNEVIYQRGEESSVVV</sequence>
<proteinExistence type="predicted"/>
<dbReference type="PANTHER" id="PTHR43790:SF9">
    <property type="entry name" value="GALACTOFURANOSE TRANSPORTER ATP-BINDING PROTEIN YTFR"/>
    <property type="match status" value="1"/>
</dbReference>
<keyword evidence="4 6" id="KW-0067">ATP-binding</keyword>
<keyword evidence="2" id="KW-0677">Repeat</keyword>
<dbReference type="Proteomes" id="UP000824166">
    <property type="component" value="Unassembled WGS sequence"/>
</dbReference>
<dbReference type="PROSITE" id="PS50893">
    <property type="entry name" value="ABC_TRANSPORTER_2"/>
    <property type="match status" value="1"/>
</dbReference>
<dbReference type="CDD" id="cd03216">
    <property type="entry name" value="ABC_Carb_Monos_I"/>
    <property type="match status" value="1"/>
</dbReference>
<reference evidence="6 7" key="1">
    <citation type="submission" date="2021-06" db="EMBL/GenBank/DDBJ databases">
        <authorList>
            <person name="Jeong J.W."/>
        </authorList>
    </citation>
    <scope>NUCLEOTIDE SEQUENCE [LARGE SCALE GENOMIC DNA]</scope>
    <source>
        <strain evidence="6 7">MMS21-TAE1-1</strain>
    </source>
</reference>
<gene>
    <name evidence="6" type="ORF">KSW38_04985</name>
</gene>
<dbReference type="GO" id="GO:0005524">
    <property type="term" value="F:ATP binding"/>
    <property type="evidence" value="ECO:0007669"/>
    <property type="project" value="UniProtKB-KW"/>
</dbReference>
<evidence type="ECO:0000256" key="2">
    <source>
        <dbReference type="ARBA" id="ARBA00022737"/>
    </source>
</evidence>
<comment type="caution">
    <text evidence="6">The sequence shown here is derived from an EMBL/GenBank/DDBJ whole genome shotgun (WGS) entry which is preliminary data.</text>
</comment>
<keyword evidence="1" id="KW-0813">Transport</keyword>
<dbReference type="InterPro" id="IPR017871">
    <property type="entry name" value="ABC_transporter-like_CS"/>
</dbReference>
<protein>
    <submittedName>
        <fullName evidence="6">Sugar ABC transporter ATP-binding protein</fullName>
    </submittedName>
</protein>
<dbReference type="PROSITE" id="PS00211">
    <property type="entry name" value="ABC_TRANSPORTER_1"/>
    <property type="match status" value="1"/>
</dbReference>
<evidence type="ECO:0000256" key="4">
    <source>
        <dbReference type="ARBA" id="ARBA00022840"/>
    </source>
</evidence>